<evidence type="ECO:0000259" key="3">
    <source>
        <dbReference type="PROSITE" id="PS51740"/>
    </source>
</evidence>
<organism evidence="4 5">
    <name type="scientific">Levilactobacillus tujiorum</name>
    <dbReference type="NCBI Taxonomy" id="2912243"/>
    <lineage>
        <taxon>Bacteria</taxon>
        <taxon>Bacillati</taxon>
        <taxon>Bacillota</taxon>
        <taxon>Bacilli</taxon>
        <taxon>Lactobacillales</taxon>
        <taxon>Lactobacillaceae</taxon>
        <taxon>Levilactobacillus</taxon>
    </lineage>
</organism>
<feature type="compositionally biased region" description="Basic and acidic residues" evidence="2">
    <location>
        <begin position="72"/>
        <end position="81"/>
    </location>
</feature>
<dbReference type="RefSeq" id="WP_168848603.1">
    <property type="nucleotide sequence ID" value="NZ_JAAVSD010000001.1"/>
</dbReference>
<dbReference type="PANTHER" id="PTHR34860:SF6">
    <property type="entry name" value="REPRESSOR-LIKE PROTEIN SSO7C3"/>
    <property type="match status" value="1"/>
</dbReference>
<evidence type="ECO:0000256" key="1">
    <source>
        <dbReference type="PROSITE-ProRule" id="PRU01076"/>
    </source>
</evidence>
<evidence type="ECO:0000256" key="2">
    <source>
        <dbReference type="SAM" id="MobiDB-lite"/>
    </source>
</evidence>
<comment type="caution">
    <text evidence="4">The sequence shown here is derived from an EMBL/GenBank/DDBJ whole genome shotgun (WGS) entry which is preliminary data.</text>
</comment>
<dbReference type="GO" id="GO:0003677">
    <property type="term" value="F:DNA binding"/>
    <property type="evidence" value="ECO:0007669"/>
    <property type="project" value="UniProtKB-KW"/>
</dbReference>
<protein>
    <submittedName>
        <fullName evidence="4">AbrB/MazE/SpoVT family DNA-binding domain-containing protein</fullName>
    </submittedName>
</protein>
<dbReference type="NCBIfam" id="TIGR01439">
    <property type="entry name" value="lp_hng_hel_AbrB"/>
    <property type="match status" value="1"/>
</dbReference>
<dbReference type="EMBL" id="JAAVSD010000001">
    <property type="protein sequence ID" value="NLR28639.1"/>
    <property type="molecule type" value="Genomic_DNA"/>
</dbReference>
<proteinExistence type="predicted"/>
<reference evidence="4 5" key="1">
    <citation type="submission" date="2020-03" db="EMBL/GenBank/DDBJ databases">
        <authorList>
            <person name="Zhang Z."/>
            <person name="Guo Z."/>
            <person name="Hou Q."/>
            <person name="Shen X."/>
        </authorList>
    </citation>
    <scope>NUCLEOTIDE SEQUENCE [LARGE SCALE GENOMIC DNA]</scope>
    <source>
        <strain evidence="4 5">HBUAS51329</strain>
    </source>
</reference>
<dbReference type="SMART" id="SM00966">
    <property type="entry name" value="SpoVT_AbrB"/>
    <property type="match status" value="1"/>
</dbReference>
<evidence type="ECO:0000313" key="4">
    <source>
        <dbReference type="EMBL" id="NLR28639.1"/>
    </source>
</evidence>
<accession>A0ABX1L2T3</accession>
<dbReference type="PANTHER" id="PTHR34860">
    <property type="entry name" value="REPRESSOR-LIKE PROTEIN SSO7C3"/>
    <property type="match status" value="1"/>
</dbReference>
<keyword evidence="1 4" id="KW-0238">DNA-binding</keyword>
<sequence>MDSIKARETVKVSSKGQVVIPSAFRKKMDISSGDQLVVTLTDDGQLVLEKLPSSLDWKELIAGIPVEQVDIDDKGHYDPKKSPNFNKWMHEE</sequence>
<dbReference type="InterPro" id="IPR007159">
    <property type="entry name" value="SpoVT-AbrB_dom"/>
</dbReference>
<dbReference type="Proteomes" id="UP000707477">
    <property type="component" value="Unassembled WGS sequence"/>
</dbReference>
<dbReference type="PROSITE" id="PS51740">
    <property type="entry name" value="SPOVT_ABRB"/>
    <property type="match status" value="1"/>
</dbReference>
<dbReference type="InterPro" id="IPR037914">
    <property type="entry name" value="SpoVT-AbrB_sf"/>
</dbReference>
<dbReference type="Gene3D" id="2.10.260.10">
    <property type="match status" value="1"/>
</dbReference>
<dbReference type="InterPro" id="IPR052975">
    <property type="entry name" value="Repressor-like_regulatory"/>
</dbReference>
<name>A0ABX1L2T3_9LACO</name>
<feature type="domain" description="SpoVT-AbrB" evidence="3">
    <location>
        <begin position="7"/>
        <end position="53"/>
    </location>
</feature>
<feature type="region of interest" description="Disordered" evidence="2">
    <location>
        <begin position="72"/>
        <end position="92"/>
    </location>
</feature>
<keyword evidence="5" id="KW-1185">Reference proteome</keyword>
<gene>
    <name evidence="4" type="ORF">HEQ44_00360</name>
</gene>
<evidence type="ECO:0000313" key="5">
    <source>
        <dbReference type="Proteomes" id="UP000707477"/>
    </source>
</evidence>
<dbReference type="Pfam" id="PF04014">
    <property type="entry name" value="MazE_antitoxin"/>
    <property type="match status" value="1"/>
</dbReference>
<dbReference type="SUPFAM" id="SSF89447">
    <property type="entry name" value="AbrB/MazE/MraZ-like"/>
    <property type="match status" value="1"/>
</dbReference>